<proteinExistence type="predicted"/>
<feature type="domain" description="Core-binding (CB)" evidence="4">
    <location>
        <begin position="35"/>
        <end position="128"/>
    </location>
</feature>
<dbReference type="SUPFAM" id="SSF56349">
    <property type="entry name" value="DNA breaking-rejoining enzymes"/>
    <property type="match status" value="1"/>
</dbReference>
<dbReference type="GO" id="GO:0015074">
    <property type="term" value="P:DNA integration"/>
    <property type="evidence" value="ECO:0007669"/>
    <property type="project" value="InterPro"/>
</dbReference>
<name>A0A2B9DJZ4_BACCE</name>
<dbReference type="InterPro" id="IPR010998">
    <property type="entry name" value="Integrase_recombinase_N"/>
</dbReference>
<evidence type="ECO:0000256" key="2">
    <source>
        <dbReference type="ARBA" id="ARBA00023172"/>
    </source>
</evidence>
<dbReference type="EMBL" id="NUHO01000245">
    <property type="protein sequence ID" value="PGM87359.1"/>
    <property type="molecule type" value="Genomic_DNA"/>
</dbReference>
<protein>
    <recommendedName>
        <fullName evidence="4">Core-binding (CB) domain-containing protein</fullName>
    </recommendedName>
</protein>
<accession>A0A2B9DJZ4</accession>
<dbReference type="GO" id="GO:0003677">
    <property type="term" value="F:DNA binding"/>
    <property type="evidence" value="ECO:0007669"/>
    <property type="project" value="UniProtKB-UniRule"/>
</dbReference>
<dbReference type="GO" id="GO:0006310">
    <property type="term" value="P:DNA recombination"/>
    <property type="evidence" value="ECO:0007669"/>
    <property type="project" value="UniProtKB-KW"/>
</dbReference>
<dbReference type="InterPro" id="IPR013762">
    <property type="entry name" value="Integrase-like_cat_sf"/>
</dbReference>
<dbReference type="Proteomes" id="UP000222054">
    <property type="component" value="Unassembled WGS sequence"/>
</dbReference>
<organism evidence="5 6">
    <name type="scientific">Bacillus cereus</name>
    <dbReference type="NCBI Taxonomy" id="1396"/>
    <lineage>
        <taxon>Bacteria</taxon>
        <taxon>Bacillati</taxon>
        <taxon>Bacillota</taxon>
        <taxon>Bacilli</taxon>
        <taxon>Bacillales</taxon>
        <taxon>Bacillaceae</taxon>
        <taxon>Bacillus</taxon>
        <taxon>Bacillus cereus group</taxon>
    </lineage>
</organism>
<sequence length="403" mass="46379">MRFVVREFDETSRNGEIFSSIGIGIKENNYLIFPSPLSNFIKREYKNKGKSINSQRNVAYAITRFLNYLYKNTDSYPELIIGGLSSLTLQHGADYISYLSLKSRAGELKSEYVKTEIQYLNKLFHWLKSENIINQVFSVNYQTVYYGRKSRKIEINIFENTNDLDIILPIRNSIQNNVIKDFGKNRNRLIIDFIMTAKRIEPLMALGIALQFFGGLRRSEVINLKCSSLKWANSNLIIEIRDNQNILFADAINKADIQVKYPRDQICICPEIIKPLYEEHLKILTKLTKGTSEALFISARNFKALRGKRYSAKIDKIKQQFLNDLLAKNQVEDYILLTNNKWSTHIGRGVFTNILIDLGLTPTQIALARGDRSLQSALSYVDENTLLSSMNLAINNFDILKEV</sequence>
<reference evidence="5 6" key="1">
    <citation type="submission" date="2017-09" db="EMBL/GenBank/DDBJ databases">
        <title>Large-scale bioinformatics analysis of Bacillus genomes uncovers conserved roles of natural products in bacterial physiology.</title>
        <authorList>
            <consortium name="Agbiome Team Llc"/>
            <person name="Bleich R.M."/>
            <person name="Grubbs K.J."/>
            <person name="Santa Maria K.C."/>
            <person name="Allen S.E."/>
            <person name="Farag S."/>
            <person name="Shank E.A."/>
            <person name="Bowers A."/>
        </authorList>
    </citation>
    <scope>NUCLEOTIDE SEQUENCE [LARGE SCALE GENOMIC DNA]</scope>
    <source>
        <strain evidence="5 6">AFS053130</strain>
    </source>
</reference>
<dbReference type="AlphaFoldDB" id="A0A2B9DJZ4"/>
<evidence type="ECO:0000256" key="1">
    <source>
        <dbReference type="ARBA" id="ARBA00023125"/>
    </source>
</evidence>
<evidence type="ECO:0000313" key="6">
    <source>
        <dbReference type="Proteomes" id="UP000222054"/>
    </source>
</evidence>
<evidence type="ECO:0000313" key="5">
    <source>
        <dbReference type="EMBL" id="PGM87359.1"/>
    </source>
</evidence>
<dbReference type="InterPro" id="IPR011010">
    <property type="entry name" value="DNA_brk_join_enz"/>
</dbReference>
<evidence type="ECO:0000259" key="4">
    <source>
        <dbReference type="PROSITE" id="PS51900"/>
    </source>
</evidence>
<dbReference type="RefSeq" id="WP_002169264.1">
    <property type="nucleotide sequence ID" value="NZ_NUHO01000245.1"/>
</dbReference>
<comment type="caution">
    <text evidence="5">The sequence shown here is derived from an EMBL/GenBank/DDBJ whole genome shotgun (WGS) entry which is preliminary data.</text>
</comment>
<dbReference type="PROSITE" id="PS51900">
    <property type="entry name" value="CB"/>
    <property type="match status" value="1"/>
</dbReference>
<keyword evidence="1 3" id="KW-0238">DNA-binding</keyword>
<dbReference type="InterPro" id="IPR044068">
    <property type="entry name" value="CB"/>
</dbReference>
<dbReference type="Gene3D" id="1.10.150.130">
    <property type="match status" value="1"/>
</dbReference>
<gene>
    <name evidence="5" type="ORF">CN958_30380</name>
</gene>
<dbReference type="Gene3D" id="1.10.443.10">
    <property type="entry name" value="Intergrase catalytic core"/>
    <property type="match status" value="1"/>
</dbReference>
<keyword evidence="2" id="KW-0233">DNA recombination</keyword>
<evidence type="ECO:0000256" key="3">
    <source>
        <dbReference type="PROSITE-ProRule" id="PRU01248"/>
    </source>
</evidence>